<dbReference type="PANTHER" id="PTHR23271">
    <property type="entry name" value="HEPATOCELLULAR CARCINOMA-ASSOCIATED ANTIGEN 66"/>
    <property type="match status" value="1"/>
</dbReference>
<keyword evidence="3" id="KW-1185">Reference proteome</keyword>
<feature type="domain" description="U3 small nucleolar RNA-associated protein 6 homolog C-terminal" evidence="1">
    <location>
        <begin position="25"/>
        <end position="169"/>
    </location>
</feature>
<reference evidence="2" key="2">
    <citation type="submission" date="2022-06" db="UniProtKB">
        <authorList>
            <consortium name="EnsemblMetazoa"/>
        </authorList>
    </citation>
    <scope>IDENTIFICATION</scope>
</reference>
<dbReference type="GO" id="GO:0034388">
    <property type="term" value="C:Pwp2p-containing subcomplex of 90S preribosome"/>
    <property type="evidence" value="ECO:0007669"/>
    <property type="project" value="TreeGrafter"/>
</dbReference>
<dbReference type="OrthoDB" id="28112at2759"/>
<proteinExistence type="predicted"/>
<dbReference type="RefSeq" id="XP_029346169.1">
    <property type="nucleotide sequence ID" value="XM_029490309.1"/>
</dbReference>
<reference evidence="3" key="1">
    <citation type="submission" date="2010-06" db="EMBL/GenBank/DDBJ databases">
        <authorList>
            <person name="Jiang H."/>
            <person name="Abraham K."/>
            <person name="Ali S."/>
            <person name="Alsbrooks S.L."/>
            <person name="Anim B.N."/>
            <person name="Anosike U.S."/>
            <person name="Attaway T."/>
            <person name="Bandaranaike D.P."/>
            <person name="Battles P.K."/>
            <person name="Bell S.N."/>
            <person name="Bell A.V."/>
            <person name="Beltran B."/>
            <person name="Bickham C."/>
            <person name="Bustamante Y."/>
            <person name="Caleb T."/>
            <person name="Canada A."/>
            <person name="Cardenas V."/>
            <person name="Carter K."/>
            <person name="Chacko J."/>
            <person name="Chandrabose M.N."/>
            <person name="Chavez D."/>
            <person name="Chavez A."/>
            <person name="Chen L."/>
            <person name="Chu H.-S."/>
            <person name="Claassen K.J."/>
            <person name="Cockrell R."/>
            <person name="Collins M."/>
            <person name="Cooper J.A."/>
            <person name="Cree A."/>
            <person name="Curry S.M."/>
            <person name="Da Y."/>
            <person name="Dao M.D."/>
            <person name="Das B."/>
            <person name="Davila M.-L."/>
            <person name="Davy-Carroll L."/>
            <person name="Denson S."/>
            <person name="Dinh H."/>
            <person name="Ebong V.E."/>
            <person name="Edwards J.R."/>
            <person name="Egan A."/>
            <person name="El-Daye J."/>
            <person name="Escobedo L."/>
            <person name="Fernandez S."/>
            <person name="Fernando P.R."/>
            <person name="Flagg N."/>
            <person name="Forbes L.D."/>
            <person name="Fowler R.G."/>
            <person name="Fu Q."/>
            <person name="Gabisi R.A."/>
            <person name="Ganer J."/>
            <person name="Garbino Pronczuk A."/>
            <person name="Garcia R.M."/>
            <person name="Garner T."/>
            <person name="Garrett T.E."/>
            <person name="Gonzalez D.A."/>
            <person name="Hamid H."/>
            <person name="Hawkins E.S."/>
            <person name="Hirani K."/>
            <person name="Hogues M.E."/>
            <person name="Hollins B."/>
            <person name="Hsiao C.-H."/>
            <person name="Jabil R."/>
            <person name="James M.L."/>
            <person name="Jhangiani S.N."/>
            <person name="Johnson B."/>
            <person name="Johnson Q."/>
            <person name="Joshi V."/>
            <person name="Kalu J.B."/>
            <person name="Kam C."/>
            <person name="Kashfia A."/>
            <person name="Keebler J."/>
            <person name="Kisamo H."/>
            <person name="Kovar C.L."/>
            <person name="Lago L.A."/>
            <person name="Lai C.-Y."/>
            <person name="Laidlaw J."/>
            <person name="Lara F."/>
            <person name="Le T.-K."/>
            <person name="Lee S.L."/>
            <person name="Legall F.H."/>
            <person name="Lemon S.J."/>
            <person name="Lewis L.R."/>
            <person name="Li B."/>
            <person name="Liu Y."/>
            <person name="Liu Y.-S."/>
            <person name="Lopez J."/>
            <person name="Lozado R.J."/>
            <person name="Lu J."/>
            <person name="Madu R.C."/>
            <person name="Maheshwari M."/>
            <person name="Maheshwari R."/>
            <person name="Malloy K."/>
            <person name="Martinez E."/>
            <person name="Mathew T."/>
            <person name="Mercado I.C."/>
            <person name="Mercado C."/>
            <person name="Meyer B."/>
            <person name="Montgomery K."/>
            <person name="Morgan M.B."/>
            <person name="Munidasa M."/>
            <person name="Nazareth L.V."/>
            <person name="Nelson J."/>
            <person name="Ng B.M."/>
            <person name="Nguyen N.B."/>
            <person name="Nguyen P.Q."/>
            <person name="Nguyen T."/>
            <person name="Obregon M."/>
            <person name="Okwuonu G.O."/>
            <person name="Onwere C.G."/>
            <person name="Orozco G."/>
            <person name="Parra A."/>
            <person name="Patel S."/>
            <person name="Patil S."/>
            <person name="Perez A."/>
            <person name="Perez Y."/>
            <person name="Pham C."/>
            <person name="Primus E.L."/>
            <person name="Pu L.-L."/>
            <person name="Puazo M."/>
            <person name="Qin X."/>
            <person name="Quiroz J.B."/>
            <person name="Reese J."/>
            <person name="Richards S."/>
            <person name="Rives C.M."/>
            <person name="Robberts R."/>
            <person name="Ruiz S.J."/>
            <person name="Ruiz M.J."/>
            <person name="Santibanez J."/>
            <person name="Schneider B.W."/>
            <person name="Sisson I."/>
            <person name="Smith M."/>
            <person name="Sodergren E."/>
            <person name="Song X.-Z."/>
            <person name="Song B.B."/>
            <person name="Summersgill H."/>
            <person name="Thelus R."/>
            <person name="Thornton R.D."/>
            <person name="Trejos Z.Y."/>
            <person name="Usmani K."/>
            <person name="Vattathil S."/>
            <person name="Villasana D."/>
            <person name="Walker D.L."/>
            <person name="Wang S."/>
            <person name="Wang K."/>
            <person name="White C.S."/>
            <person name="Williams A.C."/>
            <person name="Williamson J."/>
            <person name="Wilson K."/>
            <person name="Woghiren I.O."/>
            <person name="Woodworth J.R."/>
            <person name="Worley K.C."/>
            <person name="Wright R.A."/>
            <person name="Wu W."/>
            <person name="Young L."/>
            <person name="Zhang L."/>
            <person name="Zhang J."/>
            <person name="Zhu Y."/>
            <person name="Muzny D.M."/>
            <person name="Weinstock G."/>
            <person name="Gibbs R.A."/>
        </authorList>
    </citation>
    <scope>NUCLEOTIDE SEQUENCE [LARGE SCALE GENOMIC DNA]</scope>
    <source>
        <strain evidence="3">LSR1</strain>
    </source>
</reference>
<evidence type="ECO:0000313" key="3">
    <source>
        <dbReference type="Proteomes" id="UP000007819"/>
    </source>
</evidence>
<dbReference type="AlphaFoldDB" id="A0A8R2JTF0"/>
<dbReference type="GO" id="GO:0000462">
    <property type="term" value="P:maturation of SSU-rRNA from tricistronic rRNA transcript (SSU-rRNA, 5.8S rRNA, LSU-rRNA)"/>
    <property type="evidence" value="ECO:0007669"/>
    <property type="project" value="InterPro"/>
</dbReference>
<dbReference type="EnsemblMetazoa" id="XM_029490309.1">
    <property type="protein sequence ID" value="XP_029346169.1"/>
    <property type="gene ID" value="LOC100568521"/>
</dbReference>
<dbReference type="Pfam" id="PF24892">
    <property type="entry name" value="UTP6_C"/>
    <property type="match status" value="1"/>
</dbReference>
<dbReference type="Proteomes" id="UP000007819">
    <property type="component" value="Chromosome A2"/>
</dbReference>
<dbReference type="InterPro" id="IPR056907">
    <property type="entry name" value="UTP6_C"/>
</dbReference>
<dbReference type="GeneID" id="100568521"/>
<dbReference type="GO" id="GO:0032040">
    <property type="term" value="C:small-subunit processome"/>
    <property type="evidence" value="ECO:0007669"/>
    <property type="project" value="TreeGrafter"/>
</dbReference>
<sequence length="210" mass="24031">MTLDIIDWAIEAYPNDMGILEVNIKFKLTDKDDLIAYELFKANANKVSSAMWLIIIQYFSNKPQIRHIFNMAFGDKSVCSNKVKKKLANEYLLWLSKNKSLNDARNAYLLLNTNNSCDASLCKTLVTLETGQQIIDVSKIRQHFTLACMQFGKTDIDLWIERINFELKYGSRKLVSTTYHQAWTTLNNAESGQFAEILKANSTLNTICNP</sequence>
<protein>
    <recommendedName>
        <fullName evidence="1">U3 small nucleolar RNA-associated protein 6 homolog C-terminal domain-containing protein</fullName>
    </recommendedName>
</protein>
<name>A0A8R2JTF0_ACYPI</name>
<evidence type="ECO:0000259" key="1">
    <source>
        <dbReference type="Pfam" id="PF24892"/>
    </source>
</evidence>
<dbReference type="KEGG" id="api:100568521"/>
<evidence type="ECO:0000313" key="2">
    <source>
        <dbReference type="EnsemblMetazoa" id="XP_029346169.1"/>
    </source>
</evidence>
<organism evidence="2 3">
    <name type="scientific">Acyrthosiphon pisum</name>
    <name type="common">Pea aphid</name>
    <dbReference type="NCBI Taxonomy" id="7029"/>
    <lineage>
        <taxon>Eukaryota</taxon>
        <taxon>Metazoa</taxon>
        <taxon>Ecdysozoa</taxon>
        <taxon>Arthropoda</taxon>
        <taxon>Hexapoda</taxon>
        <taxon>Insecta</taxon>
        <taxon>Pterygota</taxon>
        <taxon>Neoptera</taxon>
        <taxon>Paraneoptera</taxon>
        <taxon>Hemiptera</taxon>
        <taxon>Sternorrhyncha</taxon>
        <taxon>Aphidomorpha</taxon>
        <taxon>Aphidoidea</taxon>
        <taxon>Aphididae</taxon>
        <taxon>Macrosiphini</taxon>
        <taxon>Acyrthosiphon</taxon>
    </lineage>
</organism>
<accession>A0A8R2JTF0</accession>
<dbReference type="PANTHER" id="PTHR23271:SF1">
    <property type="entry name" value="U3 SMALL NUCLEOLAR RNA-ASSOCIATED PROTEIN 6 HOMOLOG"/>
    <property type="match status" value="1"/>
</dbReference>
<dbReference type="GO" id="GO:0030515">
    <property type="term" value="F:snoRNA binding"/>
    <property type="evidence" value="ECO:0007669"/>
    <property type="project" value="InterPro"/>
</dbReference>
<dbReference type="InterPro" id="IPR013949">
    <property type="entry name" value="Utp6"/>
</dbReference>